<sequence>MNTKGKVPATYKYIINGKMISCGSMEEISEELGVTKHALWNRSQKTRKRLREGSNVRIRHELIVDKPSIHEYVLMINDEFISCGTIKKISEETHYAYDYLLKLSNGNYIPKRKKMVLYKKC</sequence>
<evidence type="ECO:0000313" key="1">
    <source>
        <dbReference type="EMBL" id="AGI10606.1"/>
    </source>
</evidence>
<keyword evidence="2" id="KW-1185">Reference proteome</keyword>
<dbReference type="RefSeq" id="YP_008060106.1">
    <property type="nucleotide sequence ID" value="NC_021336.1"/>
</dbReference>
<accession>M4WNI6</accession>
<proteinExistence type="predicted"/>
<dbReference type="EMBL" id="KC685370">
    <property type="protein sequence ID" value="AGI10606.1"/>
    <property type="molecule type" value="Genomic_DNA"/>
</dbReference>
<evidence type="ECO:0000313" key="2">
    <source>
        <dbReference type="Proteomes" id="UP000012167"/>
    </source>
</evidence>
<dbReference type="SUPFAM" id="SSF88659">
    <property type="entry name" value="Sigma3 and sigma4 domains of RNA polymerase sigma factors"/>
    <property type="match status" value="1"/>
</dbReference>
<gene>
    <name evidence="1" type="ORF">mgb1_017</name>
</gene>
<dbReference type="InterPro" id="IPR013324">
    <property type="entry name" value="RNA_pol_sigma_r3/r4-like"/>
</dbReference>
<organism evidence="1 2">
    <name type="scientific">Bacillus phage MG-B1</name>
    <dbReference type="NCBI Taxonomy" id="1309583"/>
    <lineage>
        <taxon>Viruses</taxon>
        <taxon>Duplodnaviria</taxon>
        <taxon>Heunggongvirae</taxon>
        <taxon>Uroviricota</taxon>
        <taxon>Caudoviricetes</taxon>
        <taxon>Salasmaviridae</taxon>
        <taxon>Northropvirinae</taxon>
        <taxon>Klosterneuburgvirus</taxon>
        <taxon>Klosterneuburgvirus MGB1</taxon>
    </lineage>
</organism>
<dbReference type="GeneID" id="16205396"/>
<reference evidence="1 2" key="1">
    <citation type="journal article" date="2013" name="Genome Announc.">
        <title>Complete Genome Sequence of the Novel Phage MG-B1 Infecting Bacillus weihenstephanensis.</title>
        <authorList>
            <person name="Redondo R.A."/>
            <person name="Kupczok A."/>
            <person name="Stift G."/>
            <person name="Bollback J.P."/>
        </authorList>
    </citation>
    <scope>NUCLEOTIDE SEQUENCE [LARGE SCALE GENOMIC DNA]</scope>
</reference>
<name>M4WNI6_9CAUD</name>
<dbReference type="OrthoDB" id="17053at10239"/>
<protein>
    <submittedName>
        <fullName evidence="1">Uncharacterized protein</fullName>
    </submittedName>
</protein>
<dbReference type="KEGG" id="vg:16205396"/>
<dbReference type="Proteomes" id="UP000012167">
    <property type="component" value="Segment"/>
</dbReference>